<evidence type="ECO:0000313" key="1">
    <source>
        <dbReference type="EMBL" id="QEG43795.1"/>
    </source>
</evidence>
<proteinExistence type="predicted"/>
<dbReference type="Proteomes" id="UP000325286">
    <property type="component" value="Chromosome"/>
</dbReference>
<name>A0A5B9R1V3_9BACT</name>
<reference evidence="1 2" key="1">
    <citation type="submission" date="2019-08" db="EMBL/GenBank/DDBJ databases">
        <title>Deep-cultivation of Planctomycetes and their phenomic and genomic characterization uncovers novel biology.</title>
        <authorList>
            <person name="Wiegand S."/>
            <person name="Jogler M."/>
            <person name="Boedeker C."/>
            <person name="Pinto D."/>
            <person name="Vollmers J."/>
            <person name="Rivas-Marin E."/>
            <person name="Kohn T."/>
            <person name="Peeters S.H."/>
            <person name="Heuer A."/>
            <person name="Rast P."/>
            <person name="Oberbeckmann S."/>
            <person name="Bunk B."/>
            <person name="Jeske O."/>
            <person name="Meyerdierks A."/>
            <person name="Storesund J.E."/>
            <person name="Kallscheuer N."/>
            <person name="Luecker S."/>
            <person name="Lage O.M."/>
            <person name="Pohl T."/>
            <person name="Merkel B.J."/>
            <person name="Hornburger P."/>
            <person name="Mueller R.-W."/>
            <person name="Bruemmer F."/>
            <person name="Labrenz M."/>
            <person name="Spormann A.M."/>
            <person name="Op den Camp H."/>
            <person name="Overmann J."/>
            <person name="Amann R."/>
            <person name="Jetten M.S.M."/>
            <person name="Mascher T."/>
            <person name="Medema M.H."/>
            <person name="Devos D.P."/>
            <person name="Kaster A.-K."/>
            <person name="Ovreas L."/>
            <person name="Rohde M."/>
            <person name="Galperin M.Y."/>
            <person name="Jogler C."/>
        </authorList>
    </citation>
    <scope>NUCLEOTIDE SEQUENCE [LARGE SCALE GENOMIC DNA]</scope>
    <source>
        <strain evidence="1 2">UC8</strain>
    </source>
</reference>
<sequence length="321" mass="33819">MALFSPTPVLSIVVPHLGNDPSFESSLVSVLENRPRRCEVLVCHDGSYTDPFDLGDEVQFVTAQGNDLPRLVSTAAHAAQGRLLHVLCDGQQATEGWTDSAIDCFEDATVGSLAPSIADADGKRTRAIGWTQSASCLCAPVAAGKRSANRRDRAAVQGAYLTASFWRTDVVRSLDAVPTAGNPLVAAVAWAAATRSAGLRCHSDLDSRVIAGEAFASSTDLDAVTARHLQSIAVATGEQSAWQGGVMGLLTNLHRVGEWGSAWGRLSAAWADAAFQRKLRSELPHAAAAARMASESAARPATLKMPARPTVTSQVPLRRAA</sequence>
<dbReference type="KEGG" id="rul:UC8_58510"/>
<dbReference type="EMBL" id="CP042914">
    <property type="protein sequence ID" value="QEG43795.1"/>
    <property type="molecule type" value="Genomic_DNA"/>
</dbReference>
<gene>
    <name evidence="1" type="ORF">UC8_58510</name>
</gene>
<organism evidence="1 2">
    <name type="scientific">Roseimaritima ulvae</name>
    <dbReference type="NCBI Taxonomy" id="980254"/>
    <lineage>
        <taxon>Bacteria</taxon>
        <taxon>Pseudomonadati</taxon>
        <taxon>Planctomycetota</taxon>
        <taxon>Planctomycetia</taxon>
        <taxon>Pirellulales</taxon>
        <taxon>Pirellulaceae</taxon>
        <taxon>Roseimaritima</taxon>
    </lineage>
</organism>
<protein>
    <recommendedName>
        <fullName evidence="3">Glycosyl transferase family 2</fullName>
    </recommendedName>
</protein>
<accession>A0A5B9R1V3</accession>
<dbReference type="AlphaFoldDB" id="A0A5B9R1V3"/>
<dbReference type="InterPro" id="IPR029044">
    <property type="entry name" value="Nucleotide-diphossugar_trans"/>
</dbReference>
<evidence type="ECO:0000313" key="2">
    <source>
        <dbReference type="Proteomes" id="UP000325286"/>
    </source>
</evidence>
<evidence type="ECO:0008006" key="3">
    <source>
        <dbReference type="Google" id="ProtNLM"/>
    </source>
</evidence>
<dbReference type="SUPFAM" id="SSF53448">
    <property type="entry name" value="Nucleotide-diphospho-sugar transferases"/>
    <property type="match status" value="1"/>
</dbReference>
<keyword evidence="2" id="KW-1185">Reference proteome</keyword>